<feature type="binding site" evidence="11">
    <location>
        <position position="52"/>
    </location>
    <ligand>
        <name>FAD</name>
        <dbReference type="ChEBI" id="CHEBI:57692"/>
    </ligand>
</feature>
<dbReference type="FunFam" id="3.50.50.60:FF:000051">
    <property type="entry name" value="Glutathione reductase"/>
    <property type="match status" value="1"/>
</dbReference>
<dbReference type="NCBIfam" id="TIGR01424">
    <property type="entry name" value="gluta_reduc_2"/>
    <property type="match status" value="1"/>
</dbReference>
<proteinExistence type="inferred from homology"/>
<dbReference type="AlphaFoldDB" id="A0A1T1APF8"/>
<dbReference type="PIRSF" id="PIRSF000350">
    <property type="entry name" value="Mercury_reductase_MerA"/>
    <property type="match status" value="1"/>
</dbReference>
<dbReference type="PROSITE" id="PS00076">
    <property type="entry name" value="PYRIDINE_REDOX_1"/>
    <property type="match status" value="1"/>
</dbReference>
<dbReference type="InterPro" id="IPR004099">
    <property type="entry name" value="Pyr_nucl-diS_OxRdtase_dimer"/>
</dbReference>
<evidence type="ECO:0000256" key="10">
    <source>
        <dbReference type="PIRSR" id="PIRSR000350-2"/>
    </source>
</evidence>
<reference evidence="17 18" key="1">
    <citation type="submission" date="2017-01" db="EMBL/GenBank/DDBJ databases">
        <title>Genome sequencing of Rhodoferax fermentans JCM 7819.</title>
        <authorList>
            <person name="Kim Y.J."/>
            <person name="Farh M.E.-A."/>
            <person name="Yang D.-C."/>
        </authorList>
    </citation>
    <scope>NUCLEOTIDE SEQUENCE [LARGE SCALE GENOMIC DNA]</scope>
    <source>
        <strain evidence="17 18">JCM 7819</strain>
    </source>
</reference>
<sequence>MTSYDYQLFVIGGGSGGVRAARVAAGLGARVAITEGFRYGGTCVIRGCVPKKLLVYAAHFAEDFADAKGFGWTVPPAEFSWPQLIAAKNQEIARLSGIYENNLLGSKVTVLHGNARLLDPHTVEVNGQHVRAQHILIATGGTPYLPALPGIEHALTSNEVFELPQLPKRVLIVGGGYIAVEFAGILHDLGAHVTLCYRGQHILRGFDNEVAAHLQAEMVKKGITILLNQDVAQIEKLANGSLSVRLVDAQAAPLLVDAVLYATGRVPNTQGLGLAEVGVALNDKGGVKVNAFGHTNLPSVHAVGDVTQRISLTPVAIREGAALANTLFGPAPVSADLRTVPSAVFSQPPIGTVGLTEAQALAQFGEIDVYSSTFRSLRHTLSGSDERTLVKLVVDSASQRVLGAHMVGADAPEIIQGLAIALHMGATKADFDATVALHPSAAEEFVTLRNKVVKKRPA</sequence>
<dbReference type="EMBL" id="MTJN01000002">
    <property type="protein sequence ID" value="OOV05917.1"/>
    <property type="molecule type" value="Genomic_DNA"/>
</dbReference>
<dbReference type="OrthoDB" id="178496at2"/>
<organism evidence="17 18">
    <name type="scientific">Rhodoferax fermentans</name>
    <dbReference type="NCBI Taxonomy" id="28066"/>
    <lineage>
        <taxon>Bacteria</taxon>
        <taxon>Pseudomonadati</taxon>
        <taxon>Pseudomonadota</taxon>
        <taxon>Betaproteobacteria</taxon>
        <taxon>Burkholderiales</taxon>
        <taxon>Comamonadaceae</taxon>
        <taxon>Rhodoferax</taxon>
    </lineage>
</organism>
<gene>
    <name evidence="17" type="ORF">RF819_03590</name>
</gene>
<keyword evidence="7" id="KW-1015">Disulfide bond</keyword>
<evidence type="ECO:0000313" key="17">
    <source>
        <dbReference type="EMBL" id="OOV05917.1"/>
    </source>
</evidence>
<dbReference type="InterPro" id="IPR001100">
    <property type="entry name" value="Pyr_nuc-diS_OxRdtase"/>
</dbReference>
<dbReference type="Pfam" id="PF02852">
    <property type="entry name" value="Pyr_redox_dim"/>
    <property type="match status" value="1"/>
</dbReference>
<dbReference type="InterPro" id="IPR012999">
    <property type="entry name" value="Pyr_OxRdtase_I_AS"/>
</dbReference>
<comment type="caution">
    <text evidence="17">The sequence shown here is derived from an EMBL/GenBank/DDBJ whole genome shotgun (WGS) entry which is preliminary data.</text>
</comment>
<evidence type="ECO:0000256" key="2">
    <source>
        <dbReference type="ARBA" id="ARBA00011738"/>
    </source>
</evidence>
<evidence type="ECO:0000256" key="14">
    <source>
        <dbReference type="RuleBase" id="RU365040"/>
    </source>
</evidence>
<evidence type="ECO:0000256" key="13">
    <source>
        <dbReference type="RuleBase" id="RU003691"/>
    </source>
</evidence>
<dbReference type="InterPro" id="IPR016156">
    <property type="entry name" value="FAD/NAD-linked_Rdtase_dimer_sf"/>
</dbReference>
<dbReference type="SUPFAM" id="SSF51905">
    <property type="entry name" value="FAD/NAD(P)-binding domain"/>
    <property type="match status" value="1"/>
</dbReference>
<dbReference type="PRINTS" id="PR00411">
    <property type="entry name" value="PNDRDTASEI"/>
</dbReference>
<keyword evidence="8 13" id="KW-0676">Redox-active center</keyword>
<evidence type="ECO:0000256" key="4">
    <source>
        <dbReference type="ARBA" id="ARBA00022827"/>
    </source>
</evidence>
<dbReference type="Pfam" id="PF07992">
    <property type="entry name" value="Pyr_redox_2"/>
    <property type="match status" value="1"/>
</dbReference>
<name>A0A1T1APF8_RHOFE</name>
<feature type="binding site" evidence="11">
    <location>
        <position position="264"/>
    </location>
    <ligand>
        <name>NAD(+)</name>
        <dbReference type="ChEBI" id="CHEBI:57540"/>
    </ligand>
</feature>
<dbReference type="PANTHER" id="PTHR42737:SF2">
    <property type="entry name" value="GLUTATHIONE REDUCTASE"/>
    <property type="match status" value="1"/>
</dbReference>
<dbReference type="InterPro" id="IPR036188">
    <property type="entry name" value="FAD/NAD-bd_sf"/>
</dbReference>
<evidence type="ECO:0000256" key="3">
    <source>
        <dbReference type="ARBA" id="ARBA00022630"/>
    </source>
</evidence>
<dbReference type="GO" id="GO:0034599">
    <property type="term" value="P:cellular response to oxidative stress"/>
    <property type="evidence" value="ECO:0007669"/>
    <property type="project" value="TreeGrafter"/>
</dbReference>
<evidence type="ECO:0000256" key="8">
    <source>
        <dbReference type="ARBA" id="ARBA00023284"/>
    </source>
</evidence>
<dbReference type="RefSeq" id="WP_078363696.1">
    <property type="nucleotide sequence ID" value="NZ_MTJN01000002.1"/>
</dbReference>
<dbReference type="GO" id="GO:0005829">
    <property type="term" value="C:cytosol"/>
    <property type="evidence" value="ECO:0007669"/>
    <property type="project" value="TreeGrafter"/>
</dbReference>
<comment type="catalytic activity">
    <reaction evidence="9 14">
        <text>2 glutathione + NADP(+) = glutathione disulfide + NADPH + H(+)</text>
        <dbReference type="Rhea" id="RHEA:11740"/>
        <dbReference type="ChEBI" id="CHEBI:15378"/>
        <dbReference type="ChEBI" id="CHEBI:57783"/>
        <dbReference type="ChEBI" id="CHEBI:57925"/>
        <dbReference type="ChEBI" id="CHEBI:58297"/>
        <dbReference type="ChEBI" id="CHEBI:58349"/>
        <dbReference type="EC" id="1.8.1.7"/>
    </reaction>
</comment>
<dbReference type="GO" id="GO:0050660">
    <property type="term" value="F:flavin adenine dinucleotide binding"/>
    <property type="evidence" value="ECO:0007669"/>
    <property type="project" value="InterPro"/>
</dbReference>
<keyword evidence="6 13" id="KW-0560">Oxidoreductase</keyword>
<dbReference type="GO" id="GO:0045454">
    <property type="term" value="P:cell redox homeostasis"/>
    <property type="evidence" value="ECO:0007669"/>
    <property type="project" value="InterPro"/>
</dbReference>
<evidence type="ECO:0000256" key="5">
    <source>
        <dbReference type="ARBA" id="ARBA00022857"/>
    </source>
</evidence>
<dbReference type="GO" id="GO:0050661">
    <property type="term" value="F:NADP binding"/>
    <property type="evidence" value="ECO:0007669"/>
    <property type="project" value="InterPro"/>
</dbReference>
<keyword evidence="3 13" id="KW-0285">Flavoprotein</keyword>
<evidence type="ECO:0000256" key="11">
    <source>
        <dbReference type="PIRSR" id="PIRSR000350-3"/>
    </source>
</evidence>
<protein>
    <recommendedName>
        <fullName evidence="14">Glutathione reductase</fullName>
        <shortName evidence="14">GRase</shortName>
        <ecNumber evidence="14">1.8.1.7</ecNumber>
    </recommendedName>
</protein>
<feature type="active site" description="Proton acceptor" evidence="10">
    <location>
        <position position="438"/>
    </location>
</feature>
<keyword evidence="11" id="KW-0520">NAD</keyword>
<comment type="similarity">
    <text evidence="1 13">Belongs to the class-I pyridine nucleotide-disulfide oxidoreductase family.</text>
</comment>
<comment type="function">
    <text evidence="14">Catalyzes the reduction of glutathione disulfide (GSSG) to reduced glutathione (GSH).</text>
</comment>
<keyword evidence="4 11" id="KW-0274">FAD</keyword>
<evidence type="ECO:0000256" key="1">
    <source>
        <dbReference type="ARBA" id="ARBA00007532"/>
    </source>
</evidence>
<keyword evidence="18" id="KW-1185">Reference proteome</keyword>
<dbReference type="Gene3D" id="3.50.50.60">
    <property type="entry name" value="FAD/NAD(P)-binding domain"/>
    <property type="match status" value="2"/>
</dbReference>
<feature type="domain" description="FAD/NAD(P)-binding" evidence="16">
    <location>
        <begin position="6"/>
        <end position="320"/>
    </location>
</feature>
<dbReference type="InterPro" id="IPR023753">
    <property type="entry name" value="FAD/NAD-binding_dom"/>
</dbReference>
<evidence type="ECO:0000259" key="16">
    <source>
        <dbReference type="Pfam" id="PF07992"/>
    </source>
</evidence>
<evidence type="ECO:0000256" key="6">
    <source>
        <dbReference type="ARBA" id="ARBA00023002"/>
    </source>
</evidence>
<dbReference type="PANTHER" id="PTHR42737">
    <property type="entry name" value="GLUTATHIONE REDUCTASE"/>
    <property type="match status" value="1"/>
</dbReference>
<evidence type="ECO:0000313" key="18">
    <source>
        <dbReference type="Proteomes" id="UP000190750"/>
    </source>
</evidence>
<dbReference type="Proteomes" id="UP000190750">
    <property type="component" value="Unassembled WGS sequence"/>
</dbReference>
<keyword evidence="11" id="KW-0547">Nucleotide-binding</keyword>
<feature type="disulfide bond" description="Redox-active" evidence="12">
    <location>
        <begin position="43"/>
        <end position="48"/>
    </location>
</feature>
<evidence type="ECO:0000259" key="15">
    <source>
        <dbReference type="Pfam" id="PF02852"/>
    </source>
</evidence>
<evidence type="ECO:0000256" key="12">
    <source>
        <dbReference type="PIRSR" id="PIRSR000350-4"/>
    </source>
</evidence>
<dbReference type="InterPro" id="IPR006324">
    <property type="entry name" value="GSHR"/>
</dbReference>
<evidence type="ECO:0000256" key="7">
    <source>
        <dbReference type="ARBA" id="ARBA00023157"/>
    </source>
</evidence>
<dbReference type="InterPro" id="IPR046952">
    <property type="entry name" value="GSHR/TRXR-like"/>
</dbReference>
<dbReference type="GO" id="GO:0006749">
    <property type="term" value="P:glutathione metabolic process"/>
    <property type="evidence" value="ECO:0007669"/>
    <property type="project" value="InterPro"/>
</dbReference>
<dbReference type="GO" id="GO:0004362">
    <property type="term" value="F:glutathione-disulfide reductase (NADPH) activity"/>
    <property type="evidence" value="ECO:0007669"/>
    <property type="project" value="UniProtKB-EC"/>
</dbReference>
<keyword evidence="5 14" id="KW-0521">NADP</keyword>
<dbReference type="Gene3D" id="3.30.390.30">
    <property type="match status" value="1"/>
</dbReference>
<dbReference type="NCBIfam" id="NF004776">
    <property type="entry name" value="PRK06116.1"/>
    <property type="match status" value="1"/>
</dbReference>
<comment type="subunit">
    <text evidence="2">Homodimer.</text>
</comment>
<feature type="domain" description="Pyridine nucleotide-disulphide oxidoreductase dimerisation" evidence="15">
    <location>
        <begin position="340"/>
        <end position="448"/>
    </location>
</feature>
<feature type="binding site" evidence="11">
    <location>
        <begin position="174"/>
        <end position="181"/>
    </location>
    <ligand>
        <name>NAD(+)</name>
        <dbReference type="ChEBI" id="CHEBI:57540"/>
    </ligand>
</feature>
<dbReference type="EC" id="1.8.1.7" evidence="14"/>
<comment type="cofactor">
    <cofactor evidence="11">
        <name>FAD</name>
        <dbReference type="ChEBI" id="CHEBI:57692"/>
    </cofactor>
    <text evidence="11">Binds 1 FAD per subunit.</text>
</comment>
<dbReference type="PRINTS" id="PR00368">
    <property type="entry name" value="FADPNR"/>
</dbReference>
<dbReference type="STRING" id="28066.RF819_03590"/>
<dbReference type="SUPFAM" id="SSF55424">
    <property type="entry name" value="FAD/NAD-linked reductases, dimerisation (C-terminal) domain"/>
    <property type="match status" value="1"/>
</dbReference>
<evidence type="ECO:0000256" key="9">
    <source>
        <dbReference type="ARBA" id="ARBA00049142"/>
    </source>
</evidence>
<feature type="binding site" evidence="11">
    <location>
        <position position="305"/>
    </location>
    <ligand>
        <name>NAD(+)</name>
        <dbReference type="ChEBI" id="CHEBI:57540"/>
    </ligand>
</feature>
<accession>A0A1T1APF8</accession>